<gene>
    <name evidence="3" type="ORF">CLUMA_CG015095</name>
</gene>
<evidence type="ECO:0000256" key="1">
    <source>
        <dbReference type="SAM" id="Coils"/>
    </source>
</evidence>
<dbReference type="STRING" id="568069.A0A1J1IUL9"/>
<feature type="compositionally biased region" description="Acidic residues" evidence="2">
    <location>
        <begin position="750"/>
        <end position="759"/>
    </location>
</feature>
<proteinExistence type="predicted"/>
<feature type="compositionally biased region" description="Basic and acidic residues" evidence="2">
    <location>
        <begin position="580"/>
        <end position="598"/>
    </location>
</feature>
<feature type="region of interest" description="Disordered" evidence="2">
    <location>
        <begin position="846"/>
        <end position="893"/>
    </location>
</feature>
<feature type="compositionally biased region" description="Polar residues" evidence="2">
    <location>
        <begin position="916"/>
        <end position="934"/>
    </location>
</feature>
<dbReference type="EMBL" id="CVRI01000057">
    <property type="protein sequence ID" value="CRL02241.1"/>
    <property type="molecule type" value="Genomic_DNA"/>
</dbReference>
<dbReference type="AlphaFoldDB" id="A0A1J1IUL9"/>
<evidence type="ECO:0000313" key="3">
    <source>
        <dbReference type="EMBL" id="CRL02241.1"/>
    </source>
</evidence>
<name>A0A1J1IUL9_9DIPT</name>
<feature type="compositionally biased region" description="Low complexity" evidence="2">
    <location>
        <begin position="862"/>
        <end position="872"/>
    </location>
</feature>
<dbReference type="OrthoDB" id="751084at2759"/>
<organism evidence="3 4">
    <name type="scientific">Clunio marinus</name>
    <dbReference type="NCBI Taxonomy" id="568069"/>
    <lineage>
        <taxon>Eukaryota</taxon>
        <taxon>Metazoa</taxon>
        <taxon>Ecdysozoa</taxon>
        <taxon>Arthropoda</taxon>
        <taxon>Hexapoda</taxon>
        <taxon>Insecta</taxon>
        <taxon>Pterygota</taxon>
        <taxon>Neoptera</taxon>
        <taxon>Endopterygota</taxon>
        <taxon>Diptera</taxon>
        <taxon>Nematocera</taxon>
        <taxon>Chironomoidea</taxon>
        <taxon>Chironomidae</taxon>
        <taxon>Clunio</taxon>
    </lineage>
</organism>
<feature type="compositionally biased region" description="Acidic residues" evidence="2">
    <location>
        <begin position="688"/>
        <end position="703"/>
    </location>
</feature>
<sequence>MSSFNQKSHELFEKAEQAQWSLECDEKLLELMQNIATKVENRTTSIKSNINSMKLGLDETKIKLSNLTRINSLKNTNYCESLISDDHFEDSKTEETKQQPVKLSPQIAIDNGLKLMDTCFEKHRVNHNPSDNRSETSIVYRPIDKFMNVLPHLIGSEKWSENWHVGLLDNDILSHSGSEHFVESTDSINVPSVPLQSNIDGNSFAQNSSLMASQESLTKSLGTISDQMVVNRPTGGLFDDIQEENNRFNFTTPNVPSTSSHIFRPQAEQRKIVNLFDDEPPYLESSPLVKKKAVNLFDDDNESEESFPTVPIKDNNSIKHQPPVDIFNDNEFDAFIKHIETKEDDPHSENEIIKGNEQKPKTIEKTIKQNFMKITEDAIKNVHLKKADSMTKTSTEIEKETNEVSPNDETKAVPLNPSKDESKINSLSKRITNLFDDEEESDDFFEEIMKKKGVNKTIEPITNVKEETKKNKLSNLFDDEQENVNNFDDIFKTKQKTFVKKSSSLFDDDNDDDEEVSPPIIQKEKLKPIKKSTNLFNDGDDDVSDILGMKFEVPKTQENVETTEILSTNLESTKQTEIQGKNEKVSEKTETKNAEVVEKINTNEIRDELPEQIKTPKNVQSSRDEDKNFISEILKRDELKTYEDSLNQNSIESFSSEIQKYNLGNSEKSDVVPANIISSTLPFLSDIPPDDDDNWDMEDNYDDLETKPVDRNIFNQVSSNYSSIPLFSDIPPDDDDFMITKPPPIPEPNFESDGEDIPDDSTSKQCEGKINEVEKSKEDFDEIDRSVKSVNIKDKLEIFNKKTEEFTSPKKLLPGKLNTNLKINVDALMPGARLPTKKSNEMLEEIESNEAPKSSEIQKDSNNNANLLNNDLTKSRARIQVKRRPSTRRGRQANYQRTLTYATPEDKAMIKPLDSKSSVEISTKQTTKNLSSSIFDDGNDENNKSPKWVENSEKKLNHPVKSSQSVITTNKISVFYDDEEDTRMMMEEEKLKAKNKLENISKAAGLFDDLNNDFFEDVSAPVTKISHVTTSAEPDSDDDLFGAMIKSVEPKMTDIPKEKSPKIIQNQKKSLFDDDDELFGNSSKKLSSAMIKKSSKLFDSDDDDEASGSIIFTKPSKNSLFGDDSDDDLFSSKPKSNTSAPANKSSSSTKSTSIVKKKASHVIDDPLKDLLND</sequence>
<protein>
    <submittedName>
        <fullName evidence="3">CLUMA_CG015095, isoform A</fullName>
    </submittedName>
</protein>
<evidence type="ECO:0000313" key="4">
    <source>
        <dbReference type="Proteomes" id="UP000183832"/>
    </source>
</evidence>
<accession>A0A1J1IUL9</accession>
<evidence type="ECO:0000256" key="2">
    <source>
        <dbReference type="SAM" id="MobiDB-lite"/>
    </source>
</evidence>
<feature type="coiled-coil region" evidence="1">
    <location>
        <begin position="976"/>
        <end position="1003"/>
    </location>
</feature>
<reference evidence="3 4" key="1">
    <citation type="submission" date="2015-04" db="EMBL/GenBank/DDBJ databases">
        <authorList>
            <person name="Syromyatnikov M.Y."/>
            <person name="Popov V.N."/>
        </authorList>
    </citation>
    <scope>NUCLEOTIDE SEQUENCE [LARGE SCALE GENOMIC DNA]</scope>
</reference>
<feature type="compositionally biased region" description="Low complexity" evidence="2">
    <location>
        <begin position="1131"/>
        <end position="1154"/>
    </location>
</feature>
<feature type="region of interest" description="Disordered" evidence="2">
    <location>
        <begin position="1097"/>
        <end position="1159"/>
    </location>
</feature>
<feature type="region of interest" description="Disordered" evidence="2">
    <location>
        <begin position="732"/>
        <end position="766"/>
    </location>
</feature>
<feature type="compositionally biased region" description="Basic and acidic residues" evidence="2">
    <location>
        <begin position="390"/>
        <end position="402"/>
    </location>
</feature>
<feature type="region of interest" description="Disordered" evidence="2">
    <location>
        <begin position="681"/>
        <end position="703"/>
    </location>
</feature>
<feature type="compositionally biased region" description="Basic residues" evidence="2">
    <location>
        <begin position="875"/>
        <end position="891"/>
    </location>
</feature>
<keyword evidence="4" id="KW-1185">Reference proteome</keyword>
<keyword evidence="1" id="KW-0175">Coiled coil</keyword>
<feature type="region of interest" description="Disordered" evidence="2">
    <location>
        <begin position="390"/>
        <end position="424"/>
    </location>
</feature>
<feature type="region of interest" description="Disordered" evidence="2">
    <location>
        <begin position="558"/>
        <end position="625"/>
    </location>
</feature>
<dbReference type="Proteomes" id="UP000183832">
    <property type="component" value="Unassembled WGS sequence"/>
</dbReference>
<feature type="region of interest" description="Disordered" evidence="2">
    <location>
        <begin position="916"/>
        <end position="948"/>
    </location>
</feature>
<feature type="compositionally biased region" description="Polar residues" evidence="2">
    <location>
        <begin position="558"/>
        <end position="579"/>
    </location>
</feature>